<organism evidence="3 4">
    <name type="scientific">Sedimenticola selenatireducens</name>
    <dbReference type="NCBI Taxonomy" id="191960"/>
    <lineage>
        <taxon>Bacteria</taxon>
        <taxon>Pseudomonadati</taxon>
        <taxon>Pseudomonadota</taxon>
        <taxon>Gammaproteobacteria</taxon>
        <taxon>Chromatiales</taxon>
        <taxon>Sedimenticolaceae</taxon>
        <taxon>Sedimenticola</taxon>
    </lineage>
</organism>
<proteinExistence type="predicted"/>
<feature type="transmembrane region" description="Helical" evidence="1">
    <location>
        <begin position="12"/>
        <end position="29"/>
    </location>
</feature>
<protein>
    <submittedName>
        <fullName evidence="3">PEP-CTERM sorting domain-containing protein</fullName>
    </submittedName>
</protein>
<comment type="caution">
    <text evidence="3">The sequence shown here is derived from an EMBL/GenBank/DDBJ whole genome shotgun (WGS) entry which is preliminary data.</text>
</comment>
<keyword evidence="1" id="KW-0812">Transmembrane</keyword>
<evidence type="ECO:0000313" key="3">
    <source>
        <dbReference type="EMBL" id="TVO69529.1"/>
    </source>
</evidence>
<dbReference type="Proteomes" id="UP000316649">
    <property type="component" value="Unassembled WGS sequence"/>
</dbReference>
<dbReference type="AlphaFoldDB" id="A0A558DLN3"/>
<gene>
    <name evidence="3" type="ORF">FHP88_17905</name>
</gene>
<dbReference type="EMBL" id="VMNH01000031">
    <property type="protein sequence ID" value="TVO69529.1"/>
    <property type="molecule type" value="Genomic_DNA"/>
</dbReference>
<keyword evidence="1" id="KW-1133">Transmembrane helix</keyword>
<keyword evidence="1" id="KW-0472">Membrane</keyword>
<accession>A0A558DLN3</accession>
<evidence type="ECO:0000259" key="2">
    <source>
        <dbReference type="Pfam" id="PF07589"/>
    </source>
</evidence>
<dbReference type="NCBIfam" id="TIGR02595">
    <property type="entry name" value="PEP_CTERM"/>
    <property type="match status" value="1"/>
</dbReference>
<evidence type="ECO:0000256" key="1">
    <source>
        <dbReference type="SAM" id="Phobius"/>
    </source>
</evidence>
<sequence>MQINTSNGEIPVPAPLALLGLGLLAIGYTRKRKA</sequence>
<dbReference type="RefSeq" id="WP_144360468.1">
    <property type="nucleotide sequence ID" value="NZ_VMNH01000031.1"/>
</dbReference>
<dbReference type="InterPro" id="IPR013424">
    <property type="entry name" value="Ice-binding_C"/>
</dbReference>
<dbReference type="Pfam" id="PF07589">
    <property type="entry name" value="PEP-CTERM"/>
    <property type="match status" value="1"/>
</dbReference>
<reference evidence="3 4" key="1">
    <citation type="submission" date="2019-07" db="EMBL/GenBank/DDBJ databases">
        <title>The pathways for chlorine oxyanion respiration interact through the shared metabolite chlorate.</title>
        <authorList>
            <person name="Barnum T.P."/>
            <person name="Cheng Y."/>
            <person name="Hill K.A."/>
            <person name="Lucas L.N."/>
            <person name="Carlson H.K."/>
            <person name="Coates J.D."/>
        </authorList>
    </citation>
    <scope>NUCLEOTIDE SEQUENCE [LARGE SCALE GENOMIC DNA]</scope>
    <source>
        <strain evidence="3 4">BK-1</strain>
    </source>
</reference>
<evidence type="ECO:0000313" key="4">
    <source>
        <dbReference type="Proteomes" id="UP000316649"/>
    </source>
</evidence>
<keyword evidence="4" id="KW-1185">Reference proteome</keyword>
<name>A0A558DLN3_9GAMM</name>
<feature type="domain" description="Ice-binding protein C-terminal" evidence="2">
    <location>
        <begin position="10"/>
        <end position="31"/>
    </location>
</feature>